<proteinExistence type="predicted"/>
<protein>
    <submittedName>
        <fullName evidence="1">Uncharacterized protein</fullName>
    </submittedName>
</protein>
<dbReference type="EMBL" id="CM031817">
    <property type="protein sequence ID" value="KAG6641352.1"/>
    <property type="molecule type" value="Genomic_DNA"/>
</dbReference>
<evidence type="ECO:0000313" key="2">
    <source>
        <dbReference type="Proteomes" id="UP000811609"/>
    </source>
</evidence>
<comment type="caution">
    <text evidence="1">The sequence shown here is derived from an EMBL/GenBank/DDBJ whole genome shotgun (WGS) entry which is preliminary data.</text>
</comment>
<accession>A0A8T1PJV9</accession>
<reference evidence="1" key="1">
    <citation type="submission" date="2020-12" db="EMBL/GenBank/DDBJ databases">
        <title>WGS assembly of Carya illinoinensis cv. Pawnee.</title>
        <authorList>
            <person name="Platts A."/>
            <person name="Shu S."/>
            <person name="Wright S."/>
            <person name="Barry K."/>
            <person name="Edger P."/>
            <person name="Pires J.C."/>
            <person name="Schmutz J."/>
        </authorList>
    </citation>
    <scope>NUCLEOTIDE SEQUENCE</scope>
    <source>
        <tissue evidence="1">Leaf</tissue>
    </source>
</reference>
<dbReference type="AlphaFoldDB" id="A0A8T1PJV9"/>
<evidence type="ECO:0000313" key="1">
    <source>
        <dbReference type="EMBL" id="KAG6641352.1"/>
    </source>
</evidence>
<organism evidence="1 2">
    <name type="scientific">Carya illinoinensis</name>
    <name type="common">Pecan</name>
    <dbReference type="NCBI Taxonomy" id="32201"/>
    <lineage>
        <taxon>Eukaryota</taxon>
        <taxon>Viridiplantae</taxon>
        <taxon>Streptophyta</taxon>
        <taxon>Embryophyta</taxon>
        <taxon>Tracheophyta</taxon>
        <taxon>Spermatophyta</taxon>
        <taxon>Magnoliopsida</taxon>
        <taxon>eudicotyledons</taxon>
        <taxon>Gunneridae</taxon>
        <taxon>Pentapetalae</taxon>
        <taxon>rosids</taxon>
        <taxon>fabids</taxon>
        <taxon>Fagales</taxon>
        <taxon>Juglandaceae</taxon>
        <taxon>Carya</taxon>
    </lineage>
</organism>
<keyword evidence="2" id="KW-1185">Reference proteome</keyword>
<name>A0A8T1PJV9_CARIL</name>
<sequence>MLSLGGVISALVNGRITDTFGRRVHQLNNLPLQLKQLRMRQR</sequence>
<dbReference type="Proteomes" id="UP000811609">
    <property type="component" value="Chromosome 9"/>
</dbReference>
<gene>
    <name evidence="1" type="ORF">CIPAW_09G067400</name>
</gene>